<accession>A0A0G2JDN0</accession>
<evidence type="ECO:0000313" key="3">
    <source>
        <dbReference type="MGI" id="MGI:96837"/>
    </source>
</evidence>
<dbReference type="Gene3D" id="3.40.190.10">
    <property type="entry name" value="Periplasmic binding protein-like II"/>
    <property type="match status" value="1"/>
</dbReference>
<reference evidence="2" key="4">
    <citation type="submission" date="2025-08" db="UniProtKB">
        <authorList>
            <consortium name="Ensembl"/>
        </authorList>
    </citation>
    <scope>IDENTIFICATION</scope>
    <source>
        <strain evidence="2">C57BL/6J</strain>
    </source>
</reference>
<dbReference type="PROSITE" id="PS51408">
    <property type="entry name" value="TRANSFERRIN_LIKE_4"/>
    <property type="match status" value="1"/>
</dbReference>
<sequence>MRKVGGPPLSCVKKSSTRQCIQAIVTNRADAMTLDGGTMFDAGKPPYKLRPVAAEVYGTKEQPRTHYYAVAVVKNSSSVWEKWTEVSRRVLPVPV</sequence>
<dbReference type="PANTHER" id="PTHR11485">
    <property type="entry name" value="TRANSFERRIN"/>
    <property type="match status" value="1"/>
</dbReference>
<keyword evidence="5 6" id="KW-1267">Proteomics identification</keyword>
<dbReference type="AlphaFoldDB" id="A0A0G2JDN0"/>
<keyword evidence="4" id="KW-1185">Reference proteome</keyword>
<dbReference type="MGI" id="MGI:96837">
    <property type="gene designation" value="Ltf"/>
</dbReference>
<dbReference type="SUPFAM" id="SSF53850">
    <property type="entry name" value="Periplasmic binding protein-like II"/>
    <property type="match status" value="1"/>
</dbReference>
<dbReference type="ProteomicsDB" id="363712"/>
<dbReference type="ExpressionAtlas" id="A0A0G2JDN0">
    <property type="expression patterns" value="baseline and differential"/>
</dbReference>
<evidence type="ECO:0000259" key="1">
    <source>
        <dbReference type="PROSITE" id="PS51408"/>
    </source>
</evidence>
<proteinExistence type="evidence at protein level"/>
<dbReference type="PANTHER" id="PTHR11485:SF55">
    <property type="entry name" value="LACTOTRANSFERRIN"/>
    <property type="match status" value="1"/>
</dbReference>
<dbReference type="Bgee" id="ENSMUSG00000032496">
    <property type="expression patterns" value="Expressed in granulocyte and 106 other cell types or tissues"/>
</dbReference>
<dbReference type="InterPro" id="IPR001156">
    <property type="entry name" value="Transferrin-like_dom"/>
</dbReference>
<dbReference type="PRINTS" id="PR00422">
    <property type="entry name" value="TRANSFERRIN"/>
</dbReference>
<evidence type="ECO:0007829" key="5">
    <source>
        <dbReference type="PeptideAtlas" id="A0A0G2JDN0"/>
    </source>
</evidence>
<dbReference type="jPOST" id="A0A0G2JDN0"/>
<feature type="domain" description="Transferrin-like" evidence="1">
    <location>
        <begin position="1"/>
        <end position="95"/>
    </location>
</feature>
<dbReference type="Pfam" id="PF00405">
    <property type="entry name" value="Transferrin"/>
    <property type="match status" value="1"/>
</dbReference>
<evidence type="ECO:0007829" key="7">
    <source>
        <dbReference type="PubMed" id="21183079"/>
    </source>
</evidence>
<protein>
    <submittedName>
        <fullName evidence="2">Lactotransferrin</fullName>
    </submittedName>
</protein>
<dbReference type="GeneTree" id="ENSGT00940000156055"/>
<evidence type="ECO:0000313" key="2">
    <source>
        <dbReference type="Ensembl" id="ENSMUSP00000142432.2"/>
    </source>
</evidence>
<evidence type="ECO:0007829" key="6">
    <source>
        <dbReference type="ProteomicsDB" id="A0A0G2JDN0"/>
    </source>
</evidence>
<dbReference type="AGR" id="MGI:96837"/>
<reference evidence="7" key="2">
    <citation type="journal article" date="2010" name="Cell">
        <title>A tissue-specific atlas of mouse protein phosphorylation and expression.</title>
        <authorList>
            <person name="Huttlin E.L."/>
            <person name="Jedrychowski M.P."/>
            <person name="Elias J.E."/>
            <person name="Goswami T."/>
            <person name="Rad R."/>
            <person name="Beausoleil S.A."/>
            <person name="Villen J."/>
            <person name="Haas W."/>
            <person name="Sowa M.E."/>
            <person name="Gygi S.P."/>
        </authorList>
    </citation>
    <scope>IDENTIFICATION BY MASS SPECTROMETRY [LARGE SCALE ANALYSIS]</scope>
</reference>
<gene>
    <name evidence="2 3" type="primary">Ltf</name>
</gene>
<dbReference type="Ensembl" id="ENSMUST00000198884.5">
    <property type="protein sequence ID" value="ENSMUSP00000142432.2"/>
    <property type="gene ID" value="ENSMUSG00000032496.8"/>
</dbReference>
<name>A0A0G2JDN0_MOUSE</name>
<reference evidence="2" key="5">
    <citation type="submission" date="2025-09" db="UniProtKB">
        <authorList>
            <consortium name="Ensembl"/>
        </authorList>
    </citation>
    <scope>IDENTIFICATION</scope>
    <source>
        <strain evidence="2">C57BL/6J</strain>
    </source>
</reference>
<dbReference type="Proteomes" id="UP000000589">
    <property type="component" value="Chromosome 9"/>
</dbReference>
<dbReference type="VEuPathDB" id="HostDB:ENSMUSG00000032496"/>
<reference evidence="2 4" key="3">
    <citation type="journal article" date="2011" name="PLoS Biol.">
        <title>Modernizing reference genome assemblies.</title>
        <authorList>
            <person name="Church D.M."/>
            <person name="Schneider V.A."/>
            <person name="Graves T."/>
            <person name="Auger K."/>
            <person name="Cunningham F."/>
            <person name="Bouk N."/>
            <person name="Chen H.C."/>
            <person name="Agarwala R."/>
            <person name="McLaren W.M."/>
            <person name="Ritchie G.R."/>
            <person name="Albracht D."/>
            <person name="Kremitzki M."/>
            <person name="Rock S."/>
            <person name="Kotkiewicz H."/>
            <person name="Kremitzki C."/>
            <person name="Wollam A."/>
            <person name="Trani L."/>
            <person name="Fulton L."/>
            <person name="Fulton R."/>
            <person name="Matthews L."/>
            <person name="Whitehead S."/>
            <person name="Chow W."/>
            <person name="Torrance J."/>
            <person name="Dunn M."/>
            <person name="Harden G."/>
            <person name="Threadgold G."/>
            <person name="Wood J."/>
            <person name="Collins J."/>
            <person name="Heath P."/>
            <person name="Griffiths G."/>
            <person name="Pelan S."/>
            <person name="Grafham D."/>
            <person name="Eichler E.E."/>
            <person name="Weinstock G."/>
            <person name="Mardis E.R."/>
            <person name="Wilson R.K."/>
            <person name="Howe K."/>
            <person name="Flicek P."/>
            <person name="Hubbard T."/>
        </authorList>
    </citation>
    <scope>NUCLEOTIDE SEQUENCE [LARGE SCALE GENOMIC DNA]</scope>
    <source>
        <strain evidence="2 4">C57BL/6J</strain>
    </source>
</reference>
<reference evidence="2 4" key="1">
    <citation type="journal article" date="2009" name="PLoS Biol.">
        <title>Lineage-specific biology revealed by a finished genome assembly of the mouse.</title>
        <authorList>
            <consortium name="Mouse Genome Sequencing Consortium"/>
            <person name="Church D.M."/>
            <person name="Goodstadt L."/>
            <person name="Hillier L.W."/>
            <person name="Zody M.C."/>
            <person name="Goldstein S."/>
            <person name="She X."/>
            <person name="Bult C.J."/>
            <person name="Agarwala R."/>
            <person name="Cherry J.L."/>
            <person name="DiCuccio M."/>
            <person name="Hlavina W."/>
            <person name="Kapustin Y."/>
            <person name="Meric P."/>
            <person name="Maglott D."/>
            <person name="Birtle Z."/>
            <person name="Marques A.C."/>
            <person name="Graves T."/>
            <person name="Zhou S."/>
            <person name="Teague B."/>
            <person name="Potamousis K."/>
            <person name="Churas C."/>
            <person name="Place M."/>
            <person name="Herschleb J."/>
            <person name="Runnheim R."/>
            <person name="Forrest D."/>
            <person name="Amos-Landgraf J."/>
            <person name="Schwartz D.C."/>
            <person name="Cheng Z."/>
            <person name="Lindblad-Toh K."/>
            <person name="Eichler E.E."/>
            <person name="Ponting C.P."/>
        </authorList>
    </citation>
    <scope>NUCLEOTIDE SEQUENCE [LARGE SCALE GENOMIC DNA]</scope>
    <source>
        <strain evidence="2 4">C57BL/6J</strain>
    </source>
</reference>
<dbReference type="Antibodypedia" id="3271">
    <property type="antibodies" value="1458 antibodies from 46 providers"/>
</dbReference>
<organism evidence="2 4">
    <name type="scientific">Mus musculus</name>
    <name type="common">Mouse</name>
    <dbReference type="NCBI Taxonomy" id="10090"/>
    <lineage>
        <taxon>Eukaryota</taxon>
        <taxon>Metazoa</taxon>
        <taxon>Chordata</taxon>
        <taxon>Craniata</taxon>
        <taxon>Vertebrata</taxon>
        <taxon>Euteleostomi</taxon>
        <taxon>Mammalia</taxon>
        <taxon>Eutheria</taxon>
        <taxon>Euarchontoglires</taxon>
        <taxon>Glires</taxon>
        <taxon>Rodentia</taxon>
        <taxon>Myomorpha</taxon>
        <taxon>Muroidea</taxon>
        <taxon>Muridae</taxon>
        <taxon>Murinae</taxon>
        <taxon>Mus</taxon>
        <taxon>Mus</taxon>
    </lineage>
</organism>
<dbReference type="SMR" id="A0A0G2JDN0"/>
<evidence type="ECO:0000313" key="4">
    <source>
        <dbReference type="Proteomes" id="UP000000589"/>
    </source>
</evidence>